<evidence type="ECO:0000313" key="5">
    <source>
        <dbReference type="Proteomes" id="UP001221757"/>
    </source>
</evidence>
<evidence type="ECO:0000256" key="2">
    <source>
        <dbReference type="ARBA" id="ARBA00023002"/>
    </source>
</evidence>
<feature type="non-terminal residue" evidence="4">
    <location>
        <position position="235"/>
    </location>
</feature>
<comment type="caution">
    <text evidence="4">The sequence shown here is derived from an EMBL/GenBank/DDBJ whole genome shotgun (WGS) entry which is preliminary data.</text>
</comment>
<dbReference type="GO" id="GO:0016616">
    <property type="term" value="F:oxidoreductase activity, acting on the CH-OH group of donors, NAD or NADP as acceptor"/>
    <property type="evidence" value="ECO:0007669"/>
    <property type="project" value="InterPro"/>
</dbReference>
<dbReference type="PANTHER" id="PTHR43245:SF51">
    <property type="entry name" value="SHORT CHAIN DEHYDROGENASE_REDUCTASE FAMILY 42E, MEMBER 2"/>
    <property type="match status" value="1"/>
</dbReference>
<dbReference type="Proteomes" id="UP001221757">
    <property type="component" value="Unassembled WGS sequence"/>
</dbReference>
<reference evidence="4" key="1">
    <citation type="submission" date="2023-03" db="EMBL/GenBank/DDBJ databases">
        <title>Massive genome expansion in bonnet fungi (Mycena s.s.) driven by repeated elements and novel gene families across ecological guilds.</title>
        <authorList>
            <consortium name="Lawrence Berkeley National Laboratory"/>
            <person name="Harder C.B."/>
            <person name="Miyauchi S."/>
            <person name="Viragh M."/>
            <person name="Kuo A."/>
            <person name="Thoen E."/>
            <person name="Andreopoulos B."/>
            <person name="Lu D."/>
            <person name="Skrede I."/>
            <person name="Drula E."/>
            <person name="Henrissat B."/>
            <person name="Morin E."/>
            <person name="Kohler A."/>
            <person name="Barry K."/>
            <person name="LaButti K."/>
            <person name="Morin E."/>
            <person name="Salamov A."/>
            <person name="Lipzen A."/>
            <person name="Mereny Z."/>
            <person name="Hegedus B."/>
            <person name="Baldrian P."/>
            <person name="Stursova M."/>
            <person name="Weitz H."/>
            <person name="Taylor A."/>
            <person name="Grigoriev I.V."/>
            <person name="Nagy L.G."/>
            <person name="Martin F."/>
            <person name="Kauserud H."/>
        </authorList>
    </citation>
    <scope>NUCLEOTIDE SEQUENCE</scope>
    <source>
        <strain evidence="4">CBHHK067</strain>
    </source>
</reference>
<keyword evidence="2" id="KW-0560">Oxidoreductase</keyword>
<organism evidence="4 5">
    <name type="scientific">Mycena rosella</name>
    <name type="common">Pink bonnet</name>
    <name type="synonym">Agaricus rosellus</name>
    <dbReference type="NCBI Taxonomy" id="1033263"/>
    <lineage>
        <taxon>Eukaryota</taxon>
        <taxon>Fungi</taxon>
        <taxon>Dikarya</taxon>
        <taxon>Basidiomycota</taxon>
        <taxon>Agaricomycotina</taxon>
        <taxon>Agaricomycetes</taxon>
        <taxon>Agaricomycetidae</taxon>
        <taxon>Agaricales</taxon>
        <taxon>Marasmiineae</taxon>
        <taxon>Mycenaceae</taxon>
        <taxon>Mycena</taxon>
    </lineage>
</organism>
<dbReference type="Gene3D" id="3.40.50.720">
    <property type="entry name" value="NAD(P)-binding Rossmann-like Domain"/>
    <property type="match status" value="1"/>
</dbReference>
<proteinExistence type="inferred from homology"/>
<evidence type="ECO:0000259" key="3">
    <source>
        <dbReference type="Pfam" id="PF01073"/>
    </source>
</evidence>
<dbReference type="InterPro" id="IPR002225">
    <property type="entry name" value="3Beta_OHSteriod_DH/Estase"/>
</dbReference>
<dbReference type="InterPro" id="IPR036291">
    <property type="entry name" value="NAD(P)-bd_dom_sf"/>
</dbReference>
<dbReference type="AlphaFoldDB" id="A0AAD7D4W2"/>
<feature type="domain" description="3-beta hydroxysteroid dehydrogenase/isomerase" evidence="3">
    <location>
        <begin position="3"/>
        <end position="165"/>
    </location>
</feature>
<evidence type="ECO:0000313" key="4">
    <source>
        <dbReference type="EMBL" id="KAJ7673602.1"/>
    </source>
</evidence>
<dbReference type="InterPro" id="IPR050177">
    <property type="entry name" value="Lipid_A_modif_metabolic_enz"/>
</dbReference>
<protein>
    <recommendedName>
        <fullName evidence="3">3-beta hydroxysteroid dehydrogenase/isomerase domain-containing protein</fullName>
    </recommendedName>
</protein>
<gene>
    <name evidence="4" type="ORF">B0H17DRAFT_877299</name>
</gene>
<dbReference type="EMBL" id="JARKIE010000160">
    <property type="protein sequence ID" value="KAJ7673602.1"/>
    <property type="molecule type" value="Genomic_DNA"/>
</dbReference>
<dbReference type="PANTHER" id="PTHR43245">
    <property type="entry name" value="BIFUNCTIONAL POLYMYXIN RESISTANCE PROTEIN ARNA"/>
    <property type="match status" value="1"/>
</dbReference>
<name>A0AAD7D4W2_MYCRO</name>
<evidence type="ECO:0000256" key="1">
    <source>
        <dbReference type="ARBA" id="ARBA00009219"/>
    </source>
</evidence>
<keyword evidence="5" id="KW-1185">Reference proteome</keyword>
<dbReference type="Pfam" id="PF01073">
    <property type="entry name" value="3Beta_HSD"/>
    <property type="match status" value="1"/>
</dbReference>
<feature type="non-terminal residue" evidence="4">
    <location>
        <position position="1"/>
    </location>
</feature>
<accession>A0AAD7D4W2</accession>
<dbReference type="GO" id="GO:0006694">
    <property type="term" value="P:steroid biosynthetic process"/>
    <property type="evidence" value="ECO:0007669"/>
    <property type="project" value="InterPro"/>
</dbReference>
<comment type="similarity">
    <text evidence="1">Belongs to the 3-beta-HSD family.</text>
</comment>
<sequence length="235" mass="26376">IYGKVNVKTTHHLLDARLAHGVRKLVCMSQPDTVWDGSERSMFTERTAVVKTTPWRKGTEFKVQGERLVLRADGTRDLRTAVIRLSSCLGSATPKVVGSQIGDNANLVDHANITNIVHALILAADRLPLSHPKHAAAAGRAFFITDGAPHPFFDFYRDMWAELAGEAPTPHTEDTFERRMTLFLSFVRGDPPEVRQKIRFVCTSRSYDITLAREVLDYVPIVSYEEGIRETVKVF</sequence>
<dbReference type="SUPFAM" id="SSF51735">
    <property type="entry name" value="NAD(P)-binding Rossmann-fold domains"/>
    <property type="match status" value="1"/>
</dbReference>